<evidence type="ECO:0000256" key="1">
    <source>
        <dbReference type="SAM" id="MobiDB-lite"/>
    </source>
</evidence>
<evidence type="ECO:0000313" key="3">
    <source>
        <dbReference type="Proteomes" id="UP000199207"/>
    </source>
</evidence>
<keyword evidence="3" id="KW-1185">Reference proteome</keyword>
<reference evidence="2 3" key="1">
    <citation type="submission" date="2016-10" db="EMBL/GenBank/DDBJ databases">
        <authorList>
            <person name="de Groot N.N."/>
        </authorList>
    </citation>
    <scope>NUCLEOTIDE SEQUENCE [LARGE SCALE GENOMIC DNA]</scope>
    <source>
        <strain evidence="2 3">CGMCC 4.5739</strain>
    </source>
</reference>
<proteinExistence type="predicted"/>
<protein>
    <submittedName>
        <fullName evidence="2">Uncharacterized protein</fullName>
    </submittedName>
</protein>
<name>A0A1I1HCA8_9ACTN</name>
<feature type="region of interest" description="Disordered" evidence="1">
    <location>
        <begin position="46"/>
        <end position="92"/>
    </location>
</feature>
<dbReference type="RefSeq" id="WP_093837626.1">
    <property type="nucleotide sequence ID" value="NZ_FOLM01000002.1"/>
</dbReference>
<accession>A0A1I1HCA8</accession>
<dbReference type="Proteomes" id="UP000199207">
    <property type="component" value="Unassembled WGS sequence"/>
</dbReference>
<evidence type="ECO:0000313" key="2">
    <source>
        <dbReference type="EMBL" id="SFC21426.1"/>
    </source>
</evidence>
<dbReference type="AlphaFoldDB" id="A0A1I1HCA8"/>
<feature type="compositionally biased region" description="Basic and acidic residues" evidence="1">
    <location>
        <begin position="46"/>
        <end position="67"/>
    </location>
</feature>
<gene>
    <name evidence="2" type="ORF">SAMN05421773_102329</name>
</gene>
<sequence length="92" mass="9618">MPVTVLAHVLAAALTLAALAPLCAAVLRLRRDIAALRRELAHERAHRIAAELPPEPRRPPAPREPRAGLRLITGGGGRPAPAPGHHHGPAAS</sequence>
<dbReference type="EMBL" id="FOLM01000002">
    <property type="protein sequence ID" value="SFC21426.1"/>
    <property type="molecule type" value="Genomic_DNA"/>
</dbReference>
<organism evidence="2 3">
    <name type="scientific">Streptomyces aidingensis</name>
    <dbReference type="NCBI Taxonomy" id="910347"/>
    <lineage>
        <taxon>Bacteria</taxon>
        <taxon>Bacillati</taxon>
        <taxon>Actinomycetota</taxon>
        <taxon>Actinomycetes</taxon>
        <taxon>Kitasatosporales</taxon>
        <taxon>Streptomycetaceae</taxon>
        <taxon>Streptomyces</taxon>
    </lineage>
</organism>